<proteinExistence type="predicted"/>
<dbReference type="InterPro" id="IPR019399">
    <property type="entry name" value="Parkin_co-regulated_protein"/>
</dbReference>
<dbReference type="InterPro" id="IPR016024">
    <property type="entry name" value="ARM-type_fold"/>
</dbReference>
<evidence type="ECO:0000256" key="1">
    <source>
        <dbReference type="SAM" id="MobiDB-lite"/>
    </source>
</evidence>
<dbReference type="AlphaFoldDB" id="A0A8J2SH52"/>
<dbReference type="SUPFAM" id="SSF48371">
    <property type="entry name" value="ARM repeat"/>
    <property type="match status" value="1"/>
</dbReference>
<reference evidence="2" key="1">
    <citation type="submission" date="2021-11" db="EMBL/GenBank/DDBJ databases">
        <authorList>
            <consortium name="Genoscope - CEA"/>
            <person name="William W."/>
        </authorList>
    </citation>
    <scope>NUCLEOTIDE SEQUENCE</scope>
</reference>
<dbReference type="Pfam" id="PF10274">
    <property type="entry name" value="ParcG"/>
    <property type="match status" value="1"/>
</dbReference>
<evidence type="ECO:0000313" key="2">
    <source>
        <dbReference type="EMBL" id="CAH0372403.1"/>
    </source>
</evidence>
<organism evidence="2 3">
    <name type="scientific">Pelagomonas calceolata</name>
    <dbReference type="NCBI Taxonomy" id="35677"/>
    <lineage>
        <taxon>Eukaryota</taxon>
        <taxon>Sar</taxon>
        <taxon>Stramenopiles</taxon>
        <taxon>Ochrophyta</taxon>
        <taxon>Pelagophyceae</taxon>
        <taxon>Pelagomonadales</taxon>
        <taxon>Pelagomonadaceae</taxon>
        <taxon>Pelagomonas</taxon>
    </lineage>
</organism>
<dbReference type="PANTHER" id="PTHR21207:SF1">
    <property type="entry name" value="PACRG-LIKE PROTEIN"/>
    <property type="match status" value="1"/>
</dbReference>
<gene>
    <name evidence="2" type="ORF">PECAL_3P23960</name>
</gene>
<comment type="caution">
    <text evidence="2">The sequence shown here is derived from an EMBL/GenBank/DDBJ whole genome shotgun (WGS) entry which is preliminary data.</text>
</comment>
<keyword evidence="3" id="KW-1185">Reference proteome</keyword>
<dbReference type="OrthoDB" id="10647337at2759"/>
<protein>
    <submittedName>
        <fullName evidence="2">Uncharacterized protein</fullName>
    </submittedName>
</protein>
<name>A0A8J2SH52_9STRA</name>
<sequence length="265" mass="28573">MASEEHRIRERLWTRAQVWREQHSPEKASAGCPTRRDLYHSPNIPRTTARPTPPAAPTPKKTPSPGFRDKPSGSLVRRLGLGRIDDRGAGLGKKGKTAFAAAYRGGEISRWLRVDQNGSYPVVVFAAAAADVPLGRALPLCFEGLSERCHPLCLLARRGTLMLLAEHPERAQVPALLPRLAGPLRAALADPDADVCGFALTVLAPLAELCGAALEQFLDRLLPPVARRCGGRGKLAAAALDALRRVEESCPGAGAKIRRKVPAYR</sequence>
<dbReference type="InterPro" id="IPR011989">
    <property type="entry name" value="ARM-like"/>
</dbReference>
<feature type="region of interest" description="Disordered" evidence="1">
    <location>
        <begin position="18"/>
        <end position="74"/>
    </location>
</feature>
<dbReference type="Proteomes" id="UP000789595">
    <property type="component" value="Unassembled WGS sequence"/>
</dbReference>
<feature type="compositionally biased region" description="Pro residues" evidence="1">
    <location>
        <begin position="51"/>
        <end position="62"/>
    </location>
</feature>
<dbReference type="PANTHER" id="PTHR21207">
    <property type="entry name" value="PARKIN COREGULATED GENE PROTEIN PARK2 COREGULATED"/>
    <property type="match status" value="1"/>
</dbReference>
<dbReference type="Gene3D" id="1.25.10.10">
    <property type="entry name" value="Leucine-rich Repeat Variant"/>
    <property type="match status" value="1"/>
</dbReference>
<accession>A0A8J2SH52</accession>
<evidence type="ECO:0000313" key="3">
    <source>
        <dbReference type="Proteomes" id="UP000789595"/>
    </source>
</evidence>
<dbReference type="EMBL" id="CAKKNE010000003">
    <property type="protein sequence ID" value="CAH0372403.1"/>
    <property type="molecule type" value="Genomic_DNA"/>
</dbReference>